<dbReference type="OrthoDB" id="10617815at2759"/>
<keyword evidence="1" id="KW-0175">Coiled coil</keyword>
<reference evidence="3 4" key="1">
    <citation type="submission" date="2013-11" db="EMBL/GenBank/DDBJ databases">
        <title>Genome sequencing of Stegodyphus mimosarum.</title>
        <authorList>
            <person name="Bechsgaard J."/>
        </authorList>
    </citation>
    <scope>NUCLEOTIDE SEQUENCE [LARGE SCALE GENOMIC DNA]</scope>
</reference>
<dbReference type="AlphaFoldDB" id="A0A087SXV0"/>
<sequence>MKAQIASVMEKESHLKEKVKNLKIENEGLNEELCKMQQSLQKHQENINKNIHVGSVVRNLQREIRKLKPENYILYSKLQKVESAKKDLEMKFECLSEAMLVNRELVQKNMMTKQSIPKRNKSSNIKALTSESSENNEHCRNEVEGSILTVTALKLS</sequence>
<gene>
    <name evidence="3" type="ORF">X975_24918</name>
</gene>
<accession>A0A087SXV0</accession>
<evidence type="ECO:0000256" key="2">
    <source>
        <dbReference type="SAM" id="MobiDB-lite"/>
    </source>
</evidence>
<evidence type="ECO:0000256" key="1">
    <source>
        <dbReference type="SAM" id="Coils"/>
    </source>
</evidence>
<feature type="coiled-coil region" evidence="1">
    <location>
        <begin position="5"/>
        <end position="32"/>
    </location>
</feature>
<name>A0A087SXV0_STEMI</name>
<feature type="non-terminal residue" evidence="3">
    <location>
        <position position="156"/>
    </location>
</feature>
<evidence type="ECO:0000313" key="3">
    <source>
        <dbReference type="EMBL" id="KFM57689.1"/>
    </source>
</evidence>
<protein>
    <submittedName>
        <fullName evidence="3">Uncharacterized protein</fullName>
    </submittedName>
</protein>
<organism evidence="3 4">
    <name type="scientific">Stegodyphus mimosarum</name>
    <name type="common">African social velvet spider</name>
    <dbReference type="NCBI Taxonomy" id="407821"/>
    <lineage>
        <taxon>Eukaryota</taxon>
        <taxon>Metazoa</taxon>
        <taxon>Ecdysozoa</taxon>
        <taxon>Arthropoda</taxon>
        <taxon>Chelicerata</taxon>
        <taxon>Arachnida</taxon>
        <taxon>Araneae</taxon>
        <taxon>Araneomorphae</taxon>
        <taxon>Entelegynae</taxon>
        <taxon>Eresoidea</taxon>
        <taxon>Eresidae</taxon>
        <taxon>Stegodyphus</taxon>
    </lineage>
</organism>
<feature type="compositionally biased region" description="Polar residues" evidence="2">
    <location>
        <begin position="122"/>
        <end position="133"/>
    </location>
</feature>
<feature type="region of interest" description="Disordered" evidence="2">
    <location>
        <begin position="115"/>
        <end position="137"/>
    </location>
</feature>
<dbReference type="EMBL" id="KK112448">
    <property type="protein sequence ID" value="KFM57689.1"/>
    <property type="molecule type" value="Genomic_DNA"/>
</dbReference>
<proteinExistence type="predicted"/>
<evidence type="ECO:0000313" key="4">
    <source>
        <dbReference type="Proteomes" id="UP000054359"/>
    </source>
</evidence>
<dbReference type="Proteomes" id="UP000054359">
    <property type="component" value="Unassembled WGS sequence"/>
</dbReference>
<keyword evidence="4" id="KW-1185">Reference proteome</keyword>